<keyword evidence="4" id="KW-1185">Reference proteome</keyword>
<dbReference type="Pfam" id="PF09435">
    <property type="entry name" value="DUF2015"/>
    <property type="match status" value="1"/>
</dbReference>
<dbReference type="AlphaFoldDB" id="A0A8K0JKB6"/>
<evidence type="ECO:0000313" key="3">
    <source>
        <dbReference type="EMBL" id="KAG7530844.1"/>
    </source>
</evidence>
<proteinExistence type="inferred from homology"/>
<sequence length="164" mass="17796">MLFHISAFSIIIALIFVIVYKRARIIPFLAPYLPSRMSTYLSGYQPLQSYSFADQAAAGMSSSSFDVESQNMASGSGEGRVGLDSEGVEEVRRIMAINRCTFDQARLIRHNQILAANGIAPDGKPSLPSLCSSSVPSLPPVCSLFASHICTSHRILPKALSSWN</sequence>
<dbReference type="Proteomes" id="UP000812966">
    <property type="component" value="Unassembled WGS sequence"/>
</dbReference>
<evidence type="ECO:0000256" key="2">
    <source>
        <dbReference type="ARBA" id="ARBA00022729"/>
    </source>
</evidence>
<evidence type="ECO:0000256" key="1">
    <source>
        <dbReference type="ARBA" id="ARBA00008325"/>
    </source>
</evidence>
<reference evidence="3" key="1">
    <citation type="submission" date="2020-04" db="EMBL/GenBank/DDBJ databases">
        <title>Analysis of mating type loci in Filobasidium floriforme.</title>
        <authorList>
            <person name="Nowrousian M."/>
        </authorList>
    </citation>
    <scope>NUCLEOTIDE SEQUENCE</scope>
    <source>
        <strain evidence="3">CBS 6242</strain>
    </source>
</reference>
<accession>A0A8K0JKB6</accession>
<keyword evidence="2" id="KW-0732">Signal</keyword>
<gene>
    <name evidence="3" type="ORF">FFLO_04751</name>
</gene>
<dbReference type="PANTHER" id="PTHR28023:SF1">
    <property type="entry name" value="UPF0357 PROTEIN YCL012C"/>
    <property type="match status" value="1"/>
</dbReference>
<dbReference type="EMBL" id="JABELV010000107">
    <property type="protein sequence ID" value="KAG7530844.1"/>
    <property type="molecule type" value="Genomic_DNA"/>
</dbReference>
<comment type="caution">
    <text evidence="3">The sequence shown here is derived from an EMBL/GenBank/DDBJ whole genome shotgun (WGS) entry which is preliminary data.</text>
</comment>
<organism evidence="3 4">
    <name type="scientific">Filobasidium floriforme</name>
    <dbReference type="NCBI Taxonomy" id="5210"/>
    <lineage>
        <taxon>Eukaryota</taxon>
        <taxon>Fungi</taxon>
        <taxon>Dikarya</taxon>
        <taxon>Basidiomycota</taxon>
        <taxon>Agaricomycotina</taxon>
        <taxon>Tremellomycetes</taxon>
        <taxon>Filobasidiales</taxon>
        <taxon>Filobasidiaceae</taxon>
        <taxon>Filobasidium</taxon>
    </lineage>
</organism>
<evidence type="ECO:0000313" key="4">
    <source>
        <dbReference type="Proteomes" id="UP000812966"/>
    </source>
</evidence>
<protein>
    <submittedName>
        <fullName evidence="3">Uncharacterized protein</fullName>
    </submittedName>
</protein>
<dbReference type="PANTHER" id="PTHR28023">
    <property type="entry name" value="UPF0357 PROTEIN YCL012C"/>
    <property type="match status" value="1"/>
</dbReference>
<comment type="similarity">
    <text evidence="1">Belongs to the UPF0357 family.</text>
</comment>
<dbReference type="InterPro" id="IPR018559">
    <property type="entry name" value="DUF2015"/>
</dbReference>
<name>A0A8K0JKB6_9TREE</name>